<evidence type="ECO:0000313" key="1">
    <source>
        <dbReference type="EMBL" id="PIL45854.1"/>
    </source>
</evidence>
<dbReference type="AlphaFoldDB" id="A0A2G8TII8"/>
<proteinExistence type="predicted"/>
<gene>
    <name evidence="1" type="ORF">CR105_07300</name>
</gene>
<dbReference type="RefSeq" id="WP_099787764.1">
    <property type="nucleotide sequence ID" value="NZ_JBHLYV010000029.1"/>
</dbReference>
<dbReference type="Proteomes" id="UP000230390">
    <property type="component" value="Unassembled WGS sequence"/>
</dbReference>
<keyword evidence="2" id="KW-1185">Reference proteome</keyword>
<comment type="caution">
    <text evidence="1">The sequence shown here is derived from an EMBL/GenBank/DDBJ whole genome shotgun (WGS) entry which is preliminary data.</text>
</comment>
<dbReference type="EMBL" id="PDOC01000003">
    <property type="protein sequence ID" value="PIL45854.1"/>
    <property type="molecule type" value="Genomic_DNA"/>
</dbReference>
<evidence type="ECO:0000313" key="2">
    <source>
        <dbReference type="Proteomes" id="UP000230390"/>
    </source>
</evidence>
<protein>
    <submittedName>
        <fullName evidence="1">Uncharacterized protein</fullName>
    </submittedName>
</protein>
<organism evidence="1 2">
    <name type="scientific">Massilia eurypsychrophila</name>
    <dbReference type="NCBI Taxonomy" id="1485217"/>
    <lineage>
        <taxon>Bacteria</taxon>
        <taxon>Pseudomonadati</taxon>
        <taxon>Pseudomonadota</taxon>
        <taxon>Betaproteobacteria</taxon>
        <taxon>Burkholderiales</taxon>
        <taxon>Oxalobacteraceae</taxon>
        <taxon>Telluria group</taxon>
        <taxon>Massilia</taxon>
    </lineage>
</organism>
<dbReference type="OrthoDB" id="8776326at2"/>
<sequence>MADDERLTATTPTPEMLIASVLHLMSHYVADIDNAGSGANLSVAIERHFRALSTMPGLPPVLRGTCSQLSQQWAPLVASASARVQAKPARRSVLSRLTAWARS</sequence>
<name>A0A2G8TII8_9BURK</name>
<accession>A0A2G8TII8</accession>
<reference evidence="1 2" key="1">
    <citation type="submission" date="2017-10" db="EMBL/GenBank/DDBJ databases">
        <title>Massilia psychrophilum sp. nov., a novel purple-pigmented bacterium isolated from Tianshan glacier, Xinjiang Municipality, China.</title>
        <authorList>
            <person name="Wang H."/>
        </authorList>
    </citation>
    <scope>NUCLEOTIDE SEQUENCE [LARGE SCALE GENOMIC DNA]</scope>
    <source>
        <strain evidence="1 2">JCM 30074</strain>
    </source>
</reference>